<dbReference type="SMART" id="SM00724">
    <property type="entry name" value="TLC"/>
    <property type="match status" value="1"/>
</dbReference>
<evidence type="ECO:0000256" key="3">
    <source>
        <dbReference type="ARBA" id="ARBA00022448"/>
    </source>
</evidence>
<dbReference type="OMA" id="CAVFFYF"/>
<evidence type="ECO:0000256" key="5">
    <source>
        <dbReference type="ARBA" id="ARBA00022927"/>
    </source>
</evidence>
<keyword evidence="3" id="KW-0813">Transport</keyword>
<comment type="similarity">
    <text evidence="2">Belongs to the TRAM family.</text>
</comment>
<evidence type="ECO:0000256" key="6">
    <source>
        <dbReference type="ARBA" id="ARBA00022989"/>
    </source>
</evidence>
<dbReference type="Pfam" id="PF03798">
    <property type="entry name" value="TRAM_LAG1_CLN8"/>
    <property type="match status" value="1"/>
</dbReference>
<evidence type="ECO:0000256" key="9">
    <source>
        <dbReference type="SAM" id="MobiDB-lite"/>
    </source>
</evidence>
<reference evidence="12" key="2">
    <citation type="submission" date="2017-05" db="UniProtKB">
        <authorList>
            <consortium name="EnsemblMetazoa"/>
        </authorList>
    </citation>
    <scope>IDENTIFICATION</scope>
</reference>
<feature type="transmembrane region" description="Helical" evidence="10">
    <location>
        <begin position="31"/>
        <end position="50"/>
    </location>
</feature>
<reference evidence="13" key="1">
    <citation type="journal article" date="2010" name="Nature">
        <title>The Amphimedon queenslandica genome and the evolution of animal complexity.</title>
        <authorList>
            <person name="Srivastava M."/>
            <person name="Simakov O."/>
            <person name="Chapman J."/>
            <person name="Fahey B."/>
            <person name="Gauthier M.E."/>
            <person name="Mitros T."/>
            <person name="Richards G.S."/>
            <person name="Conaco C."/>
            <person name="Dacre M."/>
            <person name="Hellsten U."/>
            <person name="Larroux C."/>
            <person name="Putnam N.H."/>
            <person name="Stanke M."/>
            <person name="Adamska M."/>
            <person name="Darling A."/>
            <person name="Degnan S.M."/>
            <person name="Oakley T.H."/>
            <person name="Plachetzki D.C."/>
            <person name="Zhai Y."/>
            <person name="Adamski M."/>
            <person name="Calcino A."/>
            <person name="Cummins S.F."/>
            <person name="Goodstein D.M."/>
            <person name="Harris C."/>
            <person name="Jackson D.J."/>
            <person name="Leys S.P."/>
            <person name="Shu S."/>
            <person name="Woodcroft B.J."/>
            <person name="Vervoort M."/>
            <person name="Kosik K.S."/>
            <person name="Manning G."/>
            <person name="Degnan B.M."/>
            <person name="Rokhsar D.S."/>
        </authorList>
    </citation>
    <scope>NUCLEOTIDE SEQUENCE [LARGE SCALE GENOMIC DNA]</scope>
</reference>
<dbReference type="InParanoid" id="A0A1X7V1U7"/>
<dbReference type="InterPro" id="IPR016447">
    <property type="entry name" value="Translocation_assoc_membrane"/>
</dbReference>
<name>A0A1X7V1U7_AMPQE</name>
<dbReference type="STRING" id="400682.A0A1X7V1U7"/>
<feature type="transmembrane region" description="Helical" evidence="10">
    <location>
        <begin position="272"/>
        <end position="296"/>
    </location>
</feature>
<dbReference type="Proteomes" id="UP000007879">
    <property type="component" value="Unassembled WGS sequence"/>
</dbReference>
<dbReference type="PANTHER" id="PTHR12371">
    <property type="entry name" value="TRANSLOCATION ASSOCIATED MEMBRANE PROTEIN"/>
    <property type="match status" value="1"/>
</dbReference>
<feature type="transmembrane region" description="Helical" evidence="10">
    <location>
        <begin position="215"/>
        <end position="232"/>
    </location>
</feature>
<protein>
    <recommendedName>
        <fullName evidence="11">TLC domain-containing protein</fullName>
    </recommendedName>
</protein>
<evidence type="ECO:0000256" key="4">
    <source>
        <dbReference type="ARBA" id="ARBA00022692"/>
    </source>
</evidence>
<keyword evidence="13" id="KW-1185">Reference proteome</keyword>
<dbReference type="PROSITE" id="PS50922">
    <property type="entry name" value="TLC"/>
    <property type="match status" value="1"/>
</dbReference>
<dbReference type="EnsemblMetazoa" id="XM_003385963.3">
    <property type="protein sequence ID" value="XP_003386011.1"/>
    <property type="gene ID" value="LOC100634935"/>
</dbReference>
<dbReference type="AlphaFoldDB" id="A0A1X7V1U7"/>
<evidence type="ECO:0000313" key="13">
    <source>
        <dbReference type="Proteomes" id="UP000007879"/>
    </source>
</evidence>
<accession>A0A1X7V1U7</accession>
<keyword evidence="4 8" id="KW-0812">Transmembrane</keyword>
<evidence type="ECO:0000259" key="11">
    <source>
        <dbReference type="PROSITE" id="PS50922"/>
    </source>
</evidence>
<dbReference type="KEGG" id="aqu:100634935"/>
<keyword evidence="5" id="KW-0653">Protein transport</keyword>
<keyword evidence="7 8" id="KW-0472">Membrane</keyword>
<feature type="transmembrane region" description="Helical" evidence="10">
    <location>
        <begin position="316"/>
        <end position="335"/>
    </location>
</feature>
<gene>
    <name evidence="12" type="primary">100634935</name>
</gene>
<dbReference type="GO" id="GO:0005789">
    <property type="term" value="C:endoplasmic reticulum membrane"/>
    <property type="evidence" value="ECO:0007669"/>
    <property type="project" value="TreeGrafter"/>
</dbReference>
<evidence type="ECO:0000256" key="8">
    <source>
        <dbReference type="PROSITE-ProRule" id="PRU00205"/>
    </source>
</evidence>
<comment type="subcellular location">
    <subcellularLocation>
        <location evidence="1">Membrane</location>
        <topology evidence="1">Multi-pass membrane protein</topology>
    </subcellularLocation>
</comment>
<dbReference type="OrthoDB" id="3053196at2759"/>
<evidence type="ECO:0000256" key="7">
    <source>
        <dbReference type="ARBA" id="ARBA00023136"/>
    </source>
</evidence>
<sequence>MALAASRLRRPNARGDGPPVFSHEFIIQNHADIVSCVCVVVFLGLLPQATNSIASRFIFLQYNETMEIKENDTGVASSRIDNKPAPVTFYRHGWGDALNVVFYSLIWIIIHAIIQEYIWERTVKRLRLSKTKTSKYLDSGSMLVFYGISLVMGVDHIMKGQYALNFGSELWTGYPHTLMKLSLKFYMLTQMAFWLHCYPELYIMKTKKDDAYSKIVLYTVSFLIIFSAYVTYLQRLAVVLLVIHYIVEFVFNASCLLHYHGKDEIAKLSFKLWWFLFLLARITSIILSVVTLWFGINEANGPVLLFNINLTSVPVRMSILLFIVSLQVWLLLVLYKHRRKGKSETTPTPAPPTKKPKPKPSPRSNKNKKE</sequence>
<dbReference type="eggNOG" id="KOG1608">
    <property type="taxonomic scope" value="Eukaryota"/>
</dbReference>
<dbReference type="GO" id="GO:0006616">
    <property type="term" value="P:SRP-dependent cotranslational protein targeting to membrane, translocation"/>
    <property type="evidence" value="ECO:0007669"/>
    <property type="project" value="InterPro"/>
</dbReference>
<dbReference type="InterPro" id="IPR006634">
    <property type="entry name" value="TLC-dom"/>
</dbReference>
<dbReference type="PANTHER" id="PTHR12371:SF11">
    <property type="entry name" value="TRANSLOCATING CHAIN-ASSOCIATED MEMBRANE PROTEIN"/>
    <property type="match status" value="1"/>
</dbReference>
<feature type="domain" description="TLC" evidence="11">
    <location>
        <begin position="134"/>
        <end position="342"/>
    </location>
</feature>
<organism evidence="12">
    <name type="scientific">Amphimedon queenslandica</name>
    <name type="common">Sponge</name>
    <dbReference type="NCBI Taxonomy" id="400682"/>
    <lineage>
        <taxon>Eukaryota</taxon>
        <taxon>Metazoa</taxon>
        <taxon>Porifera</taxon>
        <taxon>Demospongiae</taxon>
        <taxon>Heteroscleromorpha</taxon>
        <taxon>Haplosclerida</taxon>
        <taxon>Niphatidae</taxon>
        <taxon>Amphimedon</taxon>
    </lineage>
</organism>
<feature type="transmembrane region" description="Helical" evidence="10">
    <location>
        <begin position="100"/>
        <end position="119"/>
    </location>
</feature>
<dbReference type="EnsemblMetazoa" id="Aqu2.1.33936_001">
    <property type="protein sequence ID" value="Aqu2.1.33936_001"/>
    <property type="gene ID" value="Aqu2.1.33936"/>
</dbReference>
<feature type="transmembrane region" description="Helical" evidence="10">
    <location>
        <begin position="238"/>
        <end position="260"/>
    </location>
</feature>
<feature type="region of interest" description="Disordered" evidence="9">
    <location>
        <begin position="339"/>
        <end position="370"/>
    </location>
</feature>
<evidence type="ECO:0000256" key="10">
    <source>
        <dbReference type="SAM" id="Phobius"/>
    </source>
</evidence>
<feature type="compositionally biased region" description="Basic residues" evidence="9">
    <location>
        <begin position="354"/>
        <end position="370"/>
    </location>
</feature>
<dbReference type="EnsemblMetazoa" id="XM_019995505.1">
    <property type="protein sequence ID" value="XP_019851064.1"/>
    <property type="gene ID" value="LOC100634935"/>
</dbReference>
<dbReference type="GO" id="GO:0045048">
    <property type="term" value="P:protein insertion into ER membrane"/>
    <property type="evidence" value="ECO:0007669"/>
    <property type="project" value="TreeGrafter"/>
</dbReference>
<evidence type="ECO:0000313" key="12">
    <source>
        <dbReference type="EnsemblMetazoa" id="Aqu2.1.33936_001"/>
    </source>
</evidence>
<evidence type="ECO:0000256" key="2">
    <source>
        <dbReference type="ARBA" id="ARBA00005999"/>
    </source>
</evidence>
<evidence type="ECO:0000256" key="1">
    <source>
        <dbReference type="ARBA" id="ARBA00004141"/>
    </source>
</evidence>
<feature type="transmembrane region" description="Helical" evidence="10">
    <location>
        <begin position="140"/>
        <end position="158"/>
    </location>
</feature>
<keyword evidence="6 10" id="KW-1133">Transmembrane helix</keyword>
<proteinExistence type="inferred from homology"/>